<evidence type="ECO:0000256" key="4">
    <source>
        <dbReference type="ARBA" id="ARBA00023125"/>
    </source>
</evidence>
<keyword evidence="6" id="KW-0804">Transcription</keyword>
<feature type="region of interest" description="Disordered" evidence="8">
    <location>
        <begin position="1"/>
        <end position="22"/>
    </location>
</feature>
<evidence type="ECO:0008006" key="11">
    <source>
        <dbReference type="Google" id="ProtNLM"/>
    </source>
</evidence>
<protein>
    <recommendedName>
        <fullName evidence="11">BZIP domain-containing protein</fullName>
    </recommendedName>
</protein>
<dbReference type="InterPro" id="IPR046347">
    <property type="entry name" value="bZIP_sf"/>
</dbReference>
<dbReference type="GO" id="GO:0003700">
    <property type="term" value="F:DNA-binding transcription factor activity"/>
    <property type="evidence" value="ECO:0007669"/>
    <property type="project" value="InterPro"/>
</dbReference>
<proteinExistence type="inferred from homology"/>
<feature type="region of interest" description="Disordered" evidence="8">
    <location>
        <begin position="173"/>
        <end position="200"/>
    </location>
</feature>
<dbReference type="PANTHER" id="PTHR21051:SF4">
    <property type="entry name" value="CAMP-RESPONSIVE ELEMENT-BINDING PROTEIN-LIKE 2"/>
    <property type="match status" value="1"/>
</dbReference>
<keyword evidence="10" id="KW-1185">Reference proteome</keyword>
<dbReference type="InterPro" id="IPR039250">
    <property type="entry name" value="CREBL2/REPTOR-BP"/>
</dbReference>
<feature type="region of interest" description="Disordered" evidence="8">
    <location>
        <begin position="234"/>
        <end position="255"/>
    </location>
</feature>
<dbReference type="SUPFAM" id="SSF57959">
    <property type="entry name" value="Leucine zipper domain"/>
    <property type="match status" value="1"/>
</dbReference>
<evidence type="ECO:0000256" key="2">
    <source>
        <dbReference type="ARBA" id="ARBA00009050"/>
    </source>
</evidence>
<keyword evidence="7" id="KW-0539">Nucleus</keyword>
<evidence type="ECO:0000256" key="3">
    <source>
        <dbReference type="ARBA" id="ARBA00023015"/>
    </source>
</evidence>
<gene>
    <name evidence="9" type="ORF">MEDL_6713</name>
</gene>
<feature type="compositionally biased region" description="Low complexity" evidence="8">
    <location>
        <begin position="180"/>
        <end position="200"/>
    </location>
</feature>
<evidence type="ECO:0000256" key="7">
    <source>
        <dbReference type="ARBA" id="ARBA00023242"/>
    </source>
</evidence>
<organism evidence="9 10">
    <name type="scientific">Mytilus edulis</name>
    <name type="common">Blue mussel</name>
    <dbReference type="NCBI Taxonomy" id="6550"/>
    <lineage>
        <taxon>Eukaryota</taxon>
        <taxon>Metazoa</taxon>
        <taxon>Spiralia</taxon>
        <taxon>Lophotrochozoa</taxon>
        <taxon>Mollusca</taxon>
        <taxon>Bivalvia</taxon>
        <taxon>Autobranchia</taxon>
        <taxon>Pteriomorphia</taxon>
        <taxon>Mytilida</taxon>
        <taxon>Mytiloidea</taxon>
        <taxon>Mytilidae</taxon>
        <taxon>Mytilinae</taxon>
        <taxon>Mytilus</taxon>
    </lineage>
</organism>
<dbReference type="Proteomes" id="UP000683360">
    <property type="component" value="Unassembled WGS sequence"/>
</dbReference>
<evidence type="ECO:0000256" key="6">
    <source>
        <dbReference type="ARBA" id="ARBA00023163"/>
    </source>
</evidence>
<dbReference type="GO" id="GO:0005634">
    <property type="term" value="C:nucleus"/>
    <property type="evidence" value="ECO:0007669"/>
    <property type="project" value="UniProtKB-SubCell"/>
</dbReference>
<comment type="caution">
    <text evidence="9">The sequence shown here is derived from an EMBL/GenBank/DDBJ whole genome shotgun (WGS) entry which is preliminary data.</text>
</comment>
<reference evidence="9" key="1">
    <citation type="submission" date="2021-03" db="EMBL/GenBank/DDBJ databases">
        <authorList>
            <person name="Bekaert M."/>
        </authorList>
    </citation>
    <scope>NUCLEOTIDE SEQUENCE</scope>
</reference>
<dbReference type="AlphaFoldDB" id="A0A8S3Q835"/>
<evidence type="ECO:0000256" key="8">
    <source>
        <dbReference type="SAM" id="MobiDB-lite"/>
    </source>
</evidence>
<keyword evidence="5" id="KW-0010">Activator</keyword>
<keyword evidence="3" id="KW-0805">Transcription regulation</keyword>
<dbReference type="OrthoDB" id="5984119at2759"/>
<name>A0A8S3Q835_MYTED</name>
<evidence type="ECO:0000256" key="1">
    <source>
        <dbReference type="ARBA" id="ARBA00004123"/>
    </source>
</evidence>
<dbReference type="PANTHER" id="PTHR21051">
    <property type="entry name" value="CAMP-RESPONSIVE ELEMENT-BINDING PROTEIN-LIKE 2"/>
    <property type="match status" value="1"/>
</dbReference>
<dbReference type="CDD" id="cd14709">
    <property type="entry name" value="bZIP_CREBL2"/>
    <property type="match status" value="1"/>
</dbReference>
<evidence type="ECO:0000256" key="5">
    <source>
        <dbReference type="ARBA" id="ARBA00023159"/>
    </source>
</evidence>
<comment type="subcellular location">
    <subcellularLocation>
        <location evidence="1">Nucleus</location>
    </subcellularLocation>
</comment>
<accession>A0A8S3Q835</accession>
<dbReference type="EMBL" id="CAJPWZ010000363">
    <property type="protein sequence ID" value="CAG2191463.1"/>
    <property type="molecule type" value="Genomic_DNA"/>
</dbReference>
<feature type="compositionally biased region" description="Low complexity" evidence="8">
    <location>
        <begin position="235"/>
        <end position="248"/>
    </location>
</feature>
<dbReference type="GO" id="GO:0003677">
    <property type="term" value="F:DNA binding"/>
    <property type="evidence" value="ECO:0007669"/>
    <property type="project" value="UniProtKB-KW"/>
</dbReference>
<evidence type="ECO:0000313" key="10">
    <source>
        <dbReference type="Proteomes" id="UP000683360"/>
    </source>
</evidence>
<keyword evidence="4" id="KW-0238">DNA-binding</keyword>
<sequence length="392" mass="44098">MDILESSGIPAKLARKRPGRRPLNVDAKVKVERSRQSARECRARKNLRYQYLEDLVKCKERAIFKLRRELETWRKMCIEVDSGTIPENLIKRLNLEQAKPMTSKVDLNITRKKLARRLSSDEAPTIKAKLFSLLTEPLSKKEKHSYIGINHMQCTKQQDGALSIEKNYQDSNLFSTTDQPESVPSNSSSPEAFIDISSSESESMDTSTVIVDWILANEDILQEQIETSYIKPPDSIESISSQSSQGSQFHDASGNSKSLQDYVNYLMDFTDTNSKLECDISNESGKQPLNNAIDQDIVNLTAESSLNVDKIYPSFPVNNYNSTDINEDVCSTGFSTSLATGNRVNRSVSLIDYPTNKCIQDVKCSNSAELIPDTQTNDKFPFLSFLLTNDDS</sequence>
<evidence type="ECO:0000313" key="9">
    <source>
        <dbReference type="EMBL" id="CAG2191463.1"/>
    </source>
</evidence>
<comment type="similarity">
    <text evidence="2">Belongs to the bZIP family. ATF subfamily.</text>
</comment>